<feature type="compositionally biased region" description="Basic residues" evidence="9">
    <location>
        <begin position="7"/>
        <end position="26"/>
    </location>
</feature>
<dbReference type="GeneID" id="92930820"/>
<dbReference type="GO" id="GO:0003735">
    <property type="term" value="F:structural constituent of ribosome"/>
    <property type="evidence" value="ECO:0007669"/>
    <property type="project" value="InterPro"/>
</dbReference>
<evidence type="ECO:0000256" key="2">
    <source>
        <dbReference type="ARBA" id="ARBA00007634"/>
    </source>
</evidence>
<evidence type="ECO:0000256" key="4">
    <source>
        <dbReference type="ARBA" id="ARBA00022884"/>
    </source>
</evidence>
<dbReference type="PANTHER" id="PTHR33398:SF1">
    <property type="entry name" value="SMALL RIBOSOMAL SUBUNIT PROTEIN BS20C"/>
    <property type="match status" value="1"/>
</dbReference>
<dbReference type="FunFam" id="1.20.58.110:FF:000001">
    <property type="entry name" value="30S ribosomal protein S20"/>
    <property type="match status" value="1"/>
</dbReference>
<evidence type="ECO:0000256" key="9">
    <source>
        <dbReference type="SAM" id="MobiDB-lite"/>
    </source>
</evidence>
<dbReference type="AlphaFoldDB" id="A0A059ZXF7"/>
<evidence type="ECO:0000256" key="7">
    <source>
        <dbReference type="ARBA" id="ARBA00035136"/>
    </source>
</evidence>
<feature type="region of interest" description="Disordered" evidence="9">
    <location>
        <begin position="1"/>
        <end position="26"/>
    </location>
</feature>
<dbReference type="GO" id="GO:0070181">
    <property type="term" value="F:small ribosomal subunit rRNA binding"/>
    <property type="evidence" value="ECO:0007669"/>
    <property type="project" value="TreeGrafter"/>
</dbReference>
<dbReference type="GO" id="GO:0005829">
    <property type="term" value="C:cytosol"/>
    <property type="evidence" value="ECO:0007669"/>
    <property type="project" value="TreeGrafter"/>
</dbReference>
<dbReference type="HAMAP" id="MF_00500">
    <property type="entry name" value="Ribosomal_bS20"/>
    <property type="match status" value="1"/>
</dbReference>
<keyword evidence="3 8" id="KW-0699">rRNA-binding</keyword>
<name>A0A059ZXF7_ACICK</name>
<evidence type="ECO:0000256" key="8">
    <source>
        <dbReference type="HAMAP-Rule" id="MF_00500"/>
    </source>
</evidence>
<evidence type="ECO:0000313" key="10">
    <source>
        <dbReference type="EMBL" id="AIA54661.1"/>
    </source>
</evidence>
<dbReference type="HOGENOM" id="CLU_160655_4_0_6"/>
<reference evidence="10 11" key="1">
    <citation type="journal article" date="2009" name="J. Bacteriol.">
        <title>Draft genome sequence of the extremely acidophilic bacterium Acidithiobacillus caldus ATCC 51756 reveals metabolic versatility in the genus Acidithiobacillus.</title>
        <authorList>
            <person name="Valdes J."/>
            <person name="Quatrini R."/>
            <person name="Hallberg K."/>
            <person name="Dopson M."/>
            <person name="Valenzuela P.D."/>
            <person name="Holmes D.S."/>
        </authorList>
    </citation>
    <scope>NUCLEOTIDE SEQUENCE [LARGE SCALE GENOMIC DNA]</scope>
    <source>
        <strain evidence="11">ATCC 51756 / DSM 8584 / KU</strain>
    </source>
</reference>
<dbReference type="Pfam" id="PF01649">
    <property type="entry name" value="Ribosomal_S20p"/>
    <property type="match status" value="1"/>
</dbReference>
<dbReference type="GO" id="GO:0006412">
    <property type="term" value="P:translation"/>
    <property type="evidence" value="ECO:0007669"/>
    <property type="project" value="UniProtKB-UniRule"/>
</dbReference>
<organism evidence="10 11">
    <name type="scientific">Acidithiobacillus caldus (strain ATCC 51756 / DSM 8584 / KU)</name>
    <dbReference type="NCBI Taxonomy" id="637389"/>
    <lineage>
        <taxon>Bacteria</taxon>
        <taxon>Pseudomonadati</taxon>
        <taxon>Pseudomonadota</taxon>
        <taxon>Acidithiobacillia</taxon>
        <taxon>Acidithiobacillales</taxon>
        <taxon>Acidithiobacillaceae</taxon>
        <taxon>Acidithiobacillus</taxon>
    </lineage>
</organism>
<evidence type="ECO:0000313" key="11">
    <source>
        <dbReference type="Proteomes" id="UP000005522"/>
    </source>
</evidence>
<comment type="similarity">
    <text evidence="2 8">Belongs to the bacterial ribosomal protein bS20 family.</text>
</comment>
<protein>
    <recommendedName>
        <fullName evidence="7 8">Small ribosomal subunit protein bS20</fullName>
    </recommendedName>
</protein>
<proteinExistence type="inferred from homology"/>
<dbReference type="KEGG" id="acz:Acaty_c0784"/>
<keyword evidence="5 8" id="KW-0689">Ribosomal protein</keyword>
<dbReference type="eggNOG" id="COG0268">
    <property type="taxonomic scope" value="Bacteria"/>
</dbReference>
<keyword evidence="4 8" id="KW-0694">RNA-binding</keyword>
<evidence type="ECO:0000256" key="6">
    <source>
        <dbReference type="ARBA" id="ARBA00023274"/>
    </source>
</evidence>
<evidence type="ECO:0000256" key="5">
    <source>
        <dbReference type="ARBA" id="ARBA00022980"/>
    </source>
</evidence>
<evidence type="ECO:0000256" key="1">
    <source>
        <dbReference type="ARBA" id="ARBA00003134"/>
    </source>
</evidence>
<dbReference type="InterPro" id="IPR002583">
    <property type="entry name" value="Ribosomal_bS20"/>
</dbReference>
<evidence type="ECO:0000256" key="3">
    <source>
        <dbReference type="ARBA" id="ARBA00022730"/>
    </source>
</evidence>
<dbReference type="Gene3D" id="1.20.58.110">
    <property type="entry name" value="Ribosomal protein S20"/>
    <property type="match status" value="1"/>
</dbReference>
<dbReference type="NCBIfam" id="TIGR00029">
    <property type="entry name" value="S20"/>
    <property type="match status" value="1"/>
</dbReference>
<keyword evidence="6 8" id="KW-0687">Ribonucleoprotein</keyword>
<dbReference type="PANTHER" id="PTHR33398">
    <property type="entry name" value="30S RIBOSOMAL PROTEIN S20"/>
    <property type="match status" value="1"/>
</dbReference>
<gene>
    <name evidence="8" type="primary">rpsT</name>
    <name evidence="10" type="ORF">Acaty_c0784</name>
</gene>
<comment type="function">
    <text evidence="1 8">Binds directly to 16S ribosomal RNA.</text>
</comment>
<dbReference type="RefSeq" id="WP_004871013.1">
    <property type="nucleotide sequence ID" value="NZ_CP005986.1"/>
</dbReference>
<dbReference type="SUPFAM" id="SSF46992">
    <property type="entry name" value="Ribosomal protein S20"/>
    <property type="match status" value="1"/>
</dbReference>
<dbReference type="InterPro" id="IPR036510">
    <property type="entry name" value="Ribosomal_bS20_sf"/>
</dbReference>
<accession>A0A059ZXF7</accession>
<dbReference type="GO" id="GO:0015935">
    <property type="term" value="C:small ribosomal subunit"/>
    <property type="evidence" value="ECO:0007669"/>
    <property type="project" value="TreeGrafter"/>
</dbReference>
<sequence>MANSAQARKRVLQNENRRRHNASLRSRMRTYVKSVLKAVREGDQEQARRALHQAESIIDKTASKGIVHANTAARTKSRLSARVKALGTAQS</sequence>
<dbReference type="Proteomes" id="UP000005522">
    <property type="component" value="Chromosome"/>
</dbReference>
<dbReference type="EMBL" id="CP005986">
    <property type="protein sequence ID" value="AIA54661.1"/>
    <property type="molecule type" value="Genomic_DNA"/>
</dbReference>